<organism evidence="5 6">
    <name type="scientific">Pocillopora damicornis</name>
    <name type="common">Cauliflower coral</name>
    <name type="synonym">Millepora damicornis</name>
    <dbReference type="NCBI Taxonomy" id="46731"/>
    <lineage>
        <taxon>Eukaryota</taxon>
        <taxon>Metazoa</taxon>
        <taxon>Cnidaria</taxon>
        <taxon>Anthozoa</taxon>
        <taxon>Hexacorallia</taxon>
        <taxon>Scleractinia</taxon>
        <taxon>Astrocoeniina</taxon>
        <taxon>Pocilloporidae</taxon>
        <taxon>Pocillopora</taxon>
    </lineage>
</organism>
<keyword evidence="6" id="KW-1185">Reference proteome</keyword>
<feature type="domain" description="UMOD/GP2/OIT3-like D8C" evidence="4">
    <location>
        <begin position="72"/>
        <end position="134"/>
    </location>
</feature>
<evidence type="ECO:0000313" key="6">
    <source>
        <dbReference type="Proteomes" id="UP000275408"/>
    </source>
</evidence>
<proteinExistence type="predicted"/>
<feature type="compositionally biased region" description="Low complexity" evidence="3">
    <location>
        <begin position="198"/>
        <end position="220"/>
    </location>
</feature>
<dbReference type="Proteomes" id="UP000275408">
    <property type="component" value="Unassembled WGS sequence"/>
</dbReference>
<feature type="region of interest" description="Disordered" evidence="3">
    <location>
        <begin position="186"/>
        <end position="235"/>
    </location>
</feature>
<evidence type="ECO:0000256" key="1">
    <source>
        <dbReference type="ARBA" id="ARBA00022729"/>
    </source>
</evidence>
<gene>
    <name evidence="5" type="ORF">pdam_00017487</name>
</gene>
<dbReference type="InterPro" id="IPR057774">
    <property type="entry name" value="D8C_UMOD/GP2/OIT3-like"/>
</dbReference>
<evidence type="ECO:0000259" key="4">
    <source>
        <dbReference type="Pfam" id="PF23283"/>
    </source>
</evidence>
<comment type="caution">
    <text evidence="5">The sequence shown here is derived from an EMBL/GenBank/DDBJ whole genome shotgun (WGS) entry which is preliminary data.</text>
</comment>
<evidence type="ECO:0000256" key="2">
    <source>
        <dbReference type="ARBA" id="ARBA00023157"/>
    </source>
</evidence>
<evidence type="ECO:0000256" key="3">
    <source>
        <dbReference type="SAM" id="MobiDB-lite"/>
    </source>
</evidence>
<protein>
    <recommendedName>
        <fullName evidence="4">UMOD/GP2/OIT3-like D8C domain-containing protein</fullName>
    </recommendedName>
</protein>
<accession>A0A3M6TUT7</accession>
<feature type="compositionally biased region" description="Polar residues" evidence="3">
    <location>
        <begin position="186"/>
        <end position="197"/>
    </location>
</feature>
<evidence type="ECO:0000313" key="5">
    <source>
        <dbReference type="EMBL" id="RMX45177.1"/>
    </source>
</evidence>
<dbReference type="AlphaFoldDB" id="A0A3M6TUT7"/>
<dbReference type="STRING" id="46731.A0A3M6TUT7"/>
<keyword evidence="1" id="KW-0732">Signal</keyword>
<dbReference type="Pfam" id="PF23283">
    <property type="entry name" value="D8C_UMOD"/>
    <property type="match status" value="1"/>
</dbReference>
<keyword evidence="2" id="KW-1015">Disulfide bond</keyword>
<sequence length="403" mass="44025">MGINFPSLMLPLSVDPCNLDNYKELNQGDRSEKYRDASDRCDGDDLREEWHYWYVVSGNAGNALATNNAPAKGSCGTTDRLYLKGQHPLFGEGEVTRKLCIAKGNKACEQEQSIQIINCGAFYMYKLYNNGECSPPWRYCTNGVENVSCNDFNCPLGLICTLQNNGENRHCLDPNQVPETTIVQTQHETTATPKTANPTSDTTTTQLTTDTTKTKPTSDTIKAQPTTKTSTEKLTDKTTAKLKTDTTTVKPTSVTITVHLMTDTCTAKPISHTITAQPTAKTSTAKLIDTTTAKLRTDTTTAKPTSDTTTAQQTTDITTQVTRDSVSIPLQSSSSSPRSIRTSVIQQYHSAELSIPTEAKTVKRIALPKDEGVQIVVETPRPTLVDEGGVVSMDADFEQHPND</sequence>
<reference evidence="5 6" key="1">
    <citation type="journal article" date="2018" name="Sci. Rep.">
        <title>Comparative analysis of the Pocillopora damicornis genome highlights role of immune system in coral evolution.</title>
        <authorList>
            <person name="Cunning R."/>
            <person name="Bay R.A."/>
            <person name="Gillette P."/>
            <person name="Baker A.C."/>
            <person name="Traylor-Knowles N."/>
        </authorList>
    </citation>
    <scope>NUCLEOTIDE SEQUENCE [LARGE SCALE GENOMIC DNA]</scope>
    <source>
        <strain evidence="5">RSMAS</strain>
        <tissue evidence="5">Whole animal</tissue>
    </source>
</reference>
<dbReference type="EMBL" id="RCHS01002864">
    <property type="protein sequence ID" value="RMX45177.1"/>
    <property type="molecule type" value="Genomic_DNA"/>
</dbReference>
<dbReference type="OrthoDB" id="5989958at2759"/>
<name>A0A3M6TUT7_POCDA</name>